<keyword evidence="8" id="KW-0808">Transferase</keyword>
<feature type="compositionally biased region" description="Acidic residues" evidence="12">
    <location>
        <begin position="580"/>
        <end position="592"/>
    </location>
</feature>
<dbReference type="PROSITE" id="PS50158">
    <property type="entry name" value="ZF_CCHC"/>
    <property type="match status" value="1"/>
</dbReference>
<dbReference type="GO" id="GO:0015074">
    <property type="term" value="P:DNA integration"/>
    <property type="evidence" value="ECO:0007669"/>
    <property type="project" value="UniProtKB-KW"/>
</dbReference>
<evidence type="ECO:0000256" key="2">
    <source>
        <dbReference type="ARBA" id="ARBA00022723"/>
    </source>
</evidence>
<dbReference type="EMBL" id="BKCJ010004087">
    <property type="protein sequence ID" value="GEU58945.1"/>
    <property type="molecule type" value="Genomic_DNA"/>
</dbReference>
<accession>A0A6L2LFD7</accession>
<dbReference type="InterPro" id="IPR001878">
    <property type="entry name" value="Znf_CCHC"/>
</dbReference>
<keyword evidence="3" id="KW-0255">Endonuclease</keyword>
<evidence type="ECO:0000256" key="8">
    <source>
        <dbReference type="ARBA" id="ARBA00022932"/>
    </source>
</evidence>
<dbReference type="GO" id="GO:0016787">
    <property type="term" value="F:hydrolase activity"/>
    <property type="evidence" value="ECO:0007669"/>
    <property type="project" value="UniProtKB-KW"/>
</dbReference>
<evidence type="ECO:0000256" key="9">
    <source>
        <dbReference type="ARBA" id="ARBA00023172"/>
    </source>
</evidence>
<dbReference type="GO" id="GO:0004519">
    <property type="term" value="F:endonuclease activity"/>
    <property type="evidence" value="ECO:0007669"/>
    <property type="project" value="UniProtKB-KW"/>
</dbReference>
<keyword evidence="1" id="KW-0540">Nuclease</keyword>
<keyword evidence="5" id="KW-0460">Magnesium</keyword>
<feature type="region of interest" description="Disordered" evidence="12">
    <location>
        <begin position="580"/>
        <end position="599"/>
    </location>
</feature>
<dbReference type="InterPro" id="IPR039537">
    <property type="entry name" value="Retrotran_Ty1/copia-like"/>
</dbReference>
<evidence type="ECO:0000256" key="5">
    <source>
        <dbReference type="ARBA" id="ARBA00022842"/>
    </source>
</evidence>
<reference evidence="14" key="1">
    <citation type="journal article" date="2019" name="Sci. Rep.">
        <title>Draft genome of Tanacetum cinerariifolium, the natural source of mosquito coil.</title>
        <authorList>
            <person name="Yamashiro T."/>
            <person name="Shiraishi A."/>
            <person name="Satake H."/>
            <person name="Nakayama K."/>
        </authorList>
    </citation>
    <scope>NUCLEOTIDE SEQUENCE</scope>
</reference>
<keyword evidence="9" id="KW-0233">DNA recombination</keyword>
<dbReference type="SUPFAM" id="SSF57756">
    <property type="entry name" value="Retrovirus zinc finger-like domains"/>
    <property type="match status" value="1"/>
</dbReference>
<evidence type="ECO:0000256" key="4">
    <source>
        <dbReference type="ARBA" id="ARBA00022801"/>
    </source>
</evidence>
<dbReference type="Pfam" id="PF25597">
    <property type="entry name" value="SH3_retrovirus"/>
    <property type="match status" value="1"/>
</dbReference>
<dbReference type="GO" id="GO:0006310">
    <property type="term" value="P:DNA recombination"/>
    <property type="evidence" value="ECO:0007669"/>
    <property type="project" value="UniProtKB-KW"/>
</dbReference>
<evidence type="ECO:0000256" key="11">
    <source>
        <dbReference type="SAM" id="Coils"/>
    </source>
</evidence>
<name>A0A6L2LFD7_TANCI</name>
<dbReference type="InterPro" id="IPR057670">
    <property type="entry name" value="SH3_retrovirus"/>
</dbReference>
<protein>
    <submittedName>
        <fullName evidence="14">Ribonuclease H-like domain-containing protein</fullName>
    </submittedName>
</protein>
<dbReference type="InterPro" id="IPR036875">
    <property type="entry name" value="Znf_CCHC_sf"/>
</dbReference>
<dbReference type="GO" id="GO:0003887">
    <property type="term" value="F:DNA-directed DNA polymerase activity"/>
    <property type="evidence" value="ECO:0007669"/>
    <property type="project" value="UniProtKB-KW"/>
</dbReference>
<dbReference type="AlphaFoldDB" id="A0A6L2LFD7"/>
<keyword evidence="8" id="KW-0548">Nucleotidyltransferase</keyword>
<proteinExistence type="predicted"/>
<dbReference type="GO" id="GO:0003676">
    <property type="term" value="F:nucleic acid binding"/>
    <property type="evidence" value="ECO:0007669"/>
    <property type="project" value="InterPro"/>
</dbReference>
<feature type="compositionally biased region" description="Basic and acidic residues" evidence="12">
    <location>
        <begin position="371"/>
        <end position="387"/>
    </location>
</feature>
<organism evidence="14">
    <name type="scientific">Tanacetum cinerariifolium</name>
    <name type="common">Dalmatian daisy</name>
    <name type="synonym">Chrysanthemum cinerariifolium</name>
    <dbReference type="NCBI Taxonomy" id="118510"/>
    <lineage>
        <taxon>Eukaryota</taxon>
        <taxon>Viridiplantae</taxon>
        <taxon>Streptophyta</taxon>
        <taxon>Embryophyta</taxon>
        <taxon>Tracheophyta</taxon>
        <taxon>Spermatophyta</taxon>
        <taxon>Magnoliopsida</taxon>
        <taxon>eudicotyledons</taxon>
        <taxon>Gunneridae</taxon>
        <taxon>Pentapetalae</taxon>
        <taxon>asterids</taxon>
        <taxon>campanulids</taxon>
        <taxon>Asterales</taxon>
        <taxon>Asteraceae</taxon>
        <taxon>Asteroideae</taxon>
        <taxon>Anthemideae</taxon>
        <taxon>Anthemidinae</taxon>
        <taxon>Tanacetum</taxon>
    </lineage>
</organism>
<dbReference type="PANTHER" id="PTHR42648">
    <property type="entry name" value="TRANSPOSASE, PUTATIVE-RELATED"/>
    <property type="match status" value="1"/>
</dbReference>
<evidence type="ECO:0000259" key="13">
    <source>
        <dbReference type="PROSITE" id="PS50158"/>
    </source>
</evidence>
<keyword evidence="10" id="KW-0862">Zinc</keyword>
<evidence type="ECO:0000256" key="3">
    <source>
        <dbReference type="ARBA" id="ARBA00022759"/>
    </source>
</evidence>
<dbReference type="GO" id="GO:0008270">
    <property type="term" value="F:zinc ion binding"/>
    <property type="evidence" value="ECO:0007669"/>
    <property type="project" value="UniProtKB-KW"/>
</dbReference>
<evidence type="ECO:0000256" key="12">
    <source>
        <dbReference type="SAM" id="MobiDB-lite"/>
    </source>
</evidence>
<feature type="coiled-coil region" evidence="11">
    <location>
        <begin position="528"/>
        <end position="555"/>
    </location>
</feature>
<keyword evidence="7" id="KW-0695">RNA-directed DNA polymerase</keyword>
<evidence type="ECO:0000256" key="10">
    <source>
        <dbReference type="PROSITE-ProRule" id="PRU00047"/>
    </source>
</evidence>
<comment type="caution">
    <text evidence="14">The sequence shown here is derived from an EMBL/GenBank/DDBJ whole genome shotgun (WGS) entry which is preliminary data.</text>
</comment>
<dbReference type="GO" id="GO:0003964">
    <property type="term" value="F:RNA-directed DNA polymerase activity"/>
    <property type="evidence" value="ECO:0007669"/>
    <property type="project" value="UniProtKB-KW"/>
</dbReference>
<keyword evidence="10" id="KW-0863">Zinc-finger</keyword>
<keyword evidence="6" id="KW-0229">DNA integration</keyword>
<gene>
    <name evidence="14" type="ORF">Tci_030923</name>
</gene>
<evidence type="ECO:0000313" key="14">
    <source>
        <dbReference type="EMBL" id="GEU58945.1"/>
    </source>
</evidence>
<evidence type="ECO:0000256" key="6">
    <source>
        <dbReference type="ARBA" id="ARBA00022908"/>
    </source>
</evidence>
<evidence type="ECO:0000256" key="7">
    <source>
        <dbReference type="ARBA" id="ARBA00022918"/>
    </source>
</evidence>
<evidence type="ECO:0000256" key="1">
    <source>
        <dbReference type="ARBA" id="ARBA00022722"/>
    </source>
</evidence>
<keyword evidence="11" id="KW-0175">Coiled coil</keyword>
<feature type="domain" description="CCHC-type" evidence="13">
    <location>
        <begin position="34"/>
        <end position="48"/>
    </location>
</feature>
<feature type="region of interest" description="Disordered" evidence="12">
    <location>
        <begin position="368"/>
        <end position="391"/>
    </location>
</feature>
<keyword evidence="8" id="KW-0239">DNA-directed DNA polymerase</keyword>
<dbReference type="PANTHER" id="PTHR42648:SF11">
    <property type="entry name" value="TRANSPOSON TY4-P GAG-POL POLYPROTEIN"/>
    <property type="match status" value="1"/>
</dbReference>
<dbReference type="SMART" id="SM00343">
    <property type="entry name" value="ZnF_C2HC"/>
    <property type="match status" value="1"/>
</dbReference>
<keyword evidence="2" id="KW-0479">Metal-binding</keyword>
<keyword evidence="4" id="KW-0378">Hydrolase</keyword>
<sequence length="599" mass="69380">MLTMRARRFLKRIRRKLTVNGNETISFDKSNVECYNCHKRRHFAKECRALRNQDNKHKESPKRSVPMETTNSIDLVSCDGLRGYNWSDQAAEGPNYALMAFTSSSSDLNLFNDSTCSKSCLETVKLLMSQNEQLLKDLKKFELMILGYKTCLELAKEKLNFFKTNESVYLEDIKEETKAVRKNDDTLFIKEWMSDKEEENVTQSKIEKKIVTPNIVKKEIENIVDHKVKVIRCDNRTEFKNRERNRFREAEKVNTARYVQNRVLVVKPHNKTPYELFHGRTPTLSFMRPFGCPVIILNIIDHLGKFNSKADEGFFVGYSLNSKAFRVFNSKTRVQKQVIMKVKLERRQNVSKNYILLPLWTADLPFSQDPKSSHDDGSKPSSDDGKKGNKARLVAQGYTQEEGIYYDELFAFLKIKEEVYVCQPSGFEDPDFPDTVYKVEKAFYELHQAPKARPDIIFAVSACARYQVNLKVLHLYAVKRIFRKPTRKVTQVPQPSDPMEHVAYEAIHKELGDSLVRAVTTASSLEVEQDNGNEIASLKKRVKKLEKKNRSRTHKLKRLYKGRIKAIDQDEDITLVNDQDDADMFDENDLGSEEVSVTK</sequence>